<sequence length="90" mass="10983">MPFYSFNLIVNKNPIFMRQIINNHFKWSRDFIFYSFDMADKIAEFMHAFLFDPKTVIKIRLVVLQKQIDREKRDFFVGIFKESPNSIERL</sequence>
<keyword evidence="2" id="KW-1185">Reference proteome</keyword>
<organism evidence="1 2">
    <name type="scientific">Brachionus plicatilis</name>
    <name type="common">Marine rotifer</name>
    <name type="synonym">Brachionus muelleri</name>
    <dbReference type="NCBI Taxonomy" id="10195"/>
    <lineage>
        <taxon>Eukaryota</taxon>
        <taxon>Metazoa</taxon>
        <taxon>Spiralia</taxon>
        <taxon>Gnathifera</taxon>
        <taxon>Rotifera</taxon>
        <taxon>Eurotatoria</taxon>
        <taxon>Monogononta</taxon>
        <taxon>Pseudotrocha</taxon>
        <taxon>Ploima</taxon>
        <taxon>Brachionidae</taxon>
        <taxon>Brachionus</taxon>
    </lineage>
</organism>
<gene>
    <name evidence="1" type="ORF">BpHYR1_031489</name>
</gene>
<proteinExistence type="predicted"/>
<dbReference type="Proteomes" id="UP000276133">
    <property type="component" value="Unassembled WGS sequence"/>
</dbReference>
<comment type="caution">
    <text evidence="1">The sequence shown here is derived from an EMBL/GenBank/DDBJ whole genome shotgun (WGS) entry which is preliminary data.</text>
</comment>
<evidence type="ECO:0000313" key="1">
    <source>
        <dbReference type="EMBL" id="RNA37789.1"/>
    </source>
</evidence>
<protein>
    <submittedName>
        <fullName evidence="1">Uncharacterized protein</fullName>
    </submittedName>
</protein>
<dbReference type="EMBL" id="REGN01000979">
    <property type="protein sequence ID" value="RNA37789.1"/>
    <property type="molecule type" value="Genomic_DNA"/>
</dbReference>
<dbReference type="AlphaFoldDB" id="A0A3M7SPX3"/>
<accession>A0A3M7SPX3</accession>
<reference evidence="1 2" key="1">
    <citation type="journal article" date="2018" name="Sci. Rep.">
        <title>Genomic signatures of local adaptation to the degree of environmental predictability in rotifers.</title>
        <authorList>
            <person name="Franch-Gras L."/>
            <person name="Hahn C."/>
            <person name="Garcia-Roger E.M."/>
            <person name="Carmona M.J."/>
            <person name="Serra M."/>
            <person name="Gomez A."/>
        </authorList>
    </citation>
    <scope>NUCLEOTIDE SEQUENCE [LARGE SCALE GENOMIC DNA]</scope>
    <source>
        <strain evidence="1">HYR1</strain>
    </source>
</reference>
<name>A0A3M7SPX3_BRAPC</name>
<evidence type="ECO:0000313" key="2">
    <source>
        <dbReference type="Proteomes" id="UP000276133"/>
    </source>
</evidence>